<evidence type="ECO:0000256" key="5">
    <source>
        <dbReference type="ARBA" id="ARBA00022989"/>
    </source>
</evidence>
<dbReference type="GO" id="GO:0005886">
    <property type="term" value="C:plasma membrane"/>
    <property type="evidence" value="ECO:0007669"/>
    <property type="project" value="UniProtKB-SubCell"/>
</dbReference>
<gene>
    <name evidence="8" type="ORF">ENJ42_08140</name>
</gene>
<dbReference type="Pfam" id="PF07690">
    <property type="entry name" value="MFS_1"/>
    <property type="match status" value="1"/>
</dbReference>
<dbReference type="Gene3D" id="1.20.1250.20">
    <property type="entry name" value="MFS general substrate transporter like domains"/>
    <property type="match status" value="1"/>
</dbReference>
<evidence type="ECO:0000256" key="4">
    <source>
        <dbReference type="ARBA" id="ARBA00022692"/>
    </source>
</evidence>
<feature type="transmembrane region" description="Helical" evidence="7">
    <location>
        <begin position="385"/>
        <end position="404"/>
    </location>
</feature>
<evidence type="ECO:0000256" key="2">
    <source>
        <dbReference type="ARBA" id="ARBA00022448"/>
    </source>
</evidence>
<feature type="transmembrane region" description="Helical" evidence="7">
    <location>
        <begin position="148"/>
        <end position="170"/>
    </location>
</feature>
<evidence type="ECO:0000256" key="3">
    <source>
        <dbReference type="ARBA" id="ARBA00022475"/>
    </source>
</evidence>
<comment type="caution">
    <text evidence="8">The sequence shown here is derived from an EMBL/GenBank/DDBJ whole genome shotgun (WGS) entry which is preliminary data.</text>
</comment>
<feature type="transmembrane region" description="Helical" evidence="7">
    <location>
        <begin position="177"/>
        <end position="196"/>
    </location>
</feature>
<feature type="transmembrane region" description="Helical" evidence="7">
    <location>
        <begin position="94"/>
        <end position="121"/>
    </location>
</feature>
<feature type="transmembrane region" description="Helical" evidence="7">
    <location>
        <begin position="264"/>
        <end position="286"/>
    </location>
</feature>
<organism evidence="8">
    <name type="scientific">Hellea balneolensis</name>
    <dbReference type="NCBI Taxonomy" id="287478"/>
    <lineage>
        <taxon>Bacteria</taxon>
        <taxon>Pseudomonadati</taxon>
        <taxon>Pseudomonadota</taxon>
        <taxon>Alphaproteobacteria</taxon>
        <taxon>Maricaulales</taxon>
        <taxon>Robiginitomaculaceae</taxon>
        <taxon>Hellea</taxon>
    </lineage>
</organism>
<keyword evidence="6 7" id="KW-0472">Membrane</keyword>
<comment type="subcellular location">
    <subcellularLocation>
        <location evidence="1">Cell membrane</location>
        <topology evidence="1">Multi-pass membrane protein</topology>
    </subcellularLocation>
</comment>
<keyword evidence="4 7" id="KW-0812">Transmembrane</keyword>
<dbReference type="PANTHER" id="PTHR43266">
    <property type="entry name" value="MACROLIDE-EFFLUX PROTEIN"/>
    <property type="match status" value="1"/>
</dbReference>
<evidence type="ECO:0000256" key="6">
    <source>
        <dbReference type="ARBA" id="ARBA00023136"/>
    </source>
</evidence>
<proteinExistence type="predicted"/>
<dbReference type="Proteomes" id="UP000885830">
    <property type="component" value="Unassembled WGS sequence"/>
</dbReference>
<dbReference type="EMBL" id="DRMJ01000427">
    <property type="protein sequence ID" value="HHL43571.1"/>
    <property type="molecule type" value="Genomic_DNA"/>
</dbReference>
<feature type="transmembrane region" description="Helical" evidence="7">
    <location>
        <begin position="237"/>
        <end position="258"/>
    </location>
</feature>
<keyword evidence="3" id="KW-1003">Cell membrane</keyword>
<dbReference type="GO" id="GO:0022857">
    <property type="term" value="F:transmembrane transporter activity"/>
    <property type="evidence" value="ECO:0007669"/>
    <property type="project" value="InterPro"/>
</dbReference>
<keyword evidence="2" id="KW-0813">Transport</keyword>
<dbReference type="SUPFAM" id="SSF103473">
    <property type="entry name" value="MFS general substrate transporter"/>
    <property type="match status" value="1"/>
</dbReference>
<dbReference type="AlphaFoldDB" id="A0A7C5M1X1"/>
<dbReference type="InterPro" id="IPR011701">
    <property type="entry name" value="MFS"/>
</dbReference>
<dbReference type="InterPro" id="IPR036259">
    <property type="entry name" value="MFS_trans_sf"/>
</dbReference>
<accession>A0A7C5M1X1</accession>
<keyword evidence="5 7" id="KW-1133">Transmembrane helix</keyword>
<dbReference type="PANTHER" id="PTHR43266:SF2">
    <property type="entry name" value="MAJOR FACILITATOR SUPERFAMILY (MFS) PROFILE DOMAIN-CONTAINING PROTEIN"/>
    <property type="match status" value="1"/>
</dbReference>
<feature type="transmembrane region" description="Helical" evidence="7">
    <location>
        <begin position="416"/>
        <end position="434"/>
    </location>
</feature>
<feature type="transmembrane region" description="Helical" evidence="7">
    <location>
        <begin position="293"/>
        <end position="313"/>
    </location>
</feature>
<protein>
    <submittedName>
        <fullName evidence="8">MFS transporter</fullName>
    </submittedName>
</protein>
<evidence type="ECO:0000256" key="7">
    <source>
        <dbReference type="SAM" id="Phobius"/>
    </source>
</evidence>
<evidence type="ECO:0000256" key="1">
    <source>
        <dbReference type="ARBA" id="ARBA00004651"/>
    </source>
</evidence>
<feature type="transmembrane region" description="Helical" evidence="7">
    <location>
        <begin position="54"/>
        <end position="73"/>
    </location>
</feature>
<evidence type="ECO:0000313" key="8">
    <source>
        <dbReference type="EMBL" id="HHL43571.1"/>
    </source>
</evidence>
<reference evidence="8" key="1">
    <citation type="journal article" date="2020" name="mSystems">
        <title>Genome- and Community-Level Interaction Insights into Carbon Utilization and Element Cycling Functions of Hydrothermarchaeota in Hydrothermal Sediment.</title>
        <authorList>
            <person name="Zhou Z."/>
            <person name="Liu Y."/>
            <person name="Xu W."/>
            <person name="Pan J."/>
            <person name="Luo Z.H."/>
            <person name="Li M."/>
        </authorList>
    </citation>
    <scope>NUCLEOTIDE SEQUENCE [LARGE SCALE GENOMIC DNA]</scope>
    <source>
        <strain evidence="8">HyVt-485</strain>
    </source>
</reference>
<name>A0A7C5M1X1_9PROT</name>
<feature type="transmembrane region" description="Helical" evidence="7">
    <location>
        <begin position="351"/>
        <end position="373"/>
    </location>
</feature>
<sequence>MSQTRRPLLLSRRFLPLFLAQIAGAFNDQFLKLALITLVTWKELSMAGLAPDELVPMAGWIFTAPFFLFSAMAGQVADKYDKALVLLRVKQAEILIMLLAAAALVFNIPWLMLVCVALMGAQSAFFSPTRNSVLPQWLGADELVKGNALLNGFVSVAVLFGQALGIFLITMKGGPDMTAAILLVFAVIGWLAIRQAPPAPSSSPDIKIDFWIFPTIFKTLAFAANRQNVFRPMLGTAWYYWLVAAVLILMPIYIKGAIHYERTVFIVIMVLFTVGALAGAMLTMALSKLQNTLWISAAGALGIIAATIDLFILGQNVSLVAFAGYQPATDTAPEVLGTLNQFFEVGAAKRFMADLVLSAFSASLFVIPLNALAQGRAEPKHRARLLAAGALLLNASTTISQMVVQIMNKTNIPIHYIYVVIAAITTFILVYVLYRARILGKEMI</sequence>
<feature type="transmembrane region" description="Helical" evidence="7">
    <location>
        <begin position="208"/>
        <end position="225"/>
    </location>
</feature>